<keyword evidence="10" id="KW-1185">Reference proteome</keyword>
<dbReference type="Proteomes" id="UP001595868">
    <property type="component" value="Unassembled WGS sequence"/>
</dbReference>
<evidence type="ECO:0000259" key="8">
    <source>
        <dbReference type="Pfam" id="PF02687"/>
    </source>
</evidence>
<evidence type="ECO:0000256" key="3">
    <source>
        <dbReference type="ARBA" id="ARBA00022692"/>
    </source>
</evidence>
<evidence type="ECO:0000256" key="6">
    <source>
        <dbReference type="ARBA" id="ARBA00038076"/>
    </source>
</evidence>
<evidence type="ECO:0000256" key="4">
    <source>
        <dbReference type="ARBA" id="ARBA00022989"/>
    </source>
</evidence>
<keyword evidence="4 7" id="KW-1133">Transmembrane helix</keyword>
<feature type="transmembrane region" description="Helical" evidence="7">
    <location>
        <begin position="481"/>
        <end position="504"/>
    </location>
</feature>
<dbReference type="RefSeq" id="WP_377552871.1">
    <property type="nucleotide sequence ID" value="NZ_JBHSBN010000042.1"/>
</dbReference>
<evidence type="ECO:0000256" key="7">
    <source>
        <dbReference type="SAM" id="Phobius"/>
    </source>
</evidence>
<comment type="similarity">
    <text evidence="6">Belongs to the ABC-4 integral membrane protein family.</text>
</comment>
<dbReference type="InterPro" id="IPR050250">
    <property type="entry name" value="Macrolide_Exporter_MacB"/>
</dbReference>
<keyword evidence="2" id="KW-1003">Cell membrane</keyword>
<reference evidence="10" key="1">
    <citation type="journal article" date="2019" name="Int. J. Syst. Evol. Microbiol.">
        <title>The Global Catalogue of Microorganisms (GCM) 10K type strain sequencing project: providing services to taxonomists for standard genome sequencing and annotation.</title>
        <authorList>
            <consortium name="The Broad Institute Genomics Platform"/>
            <consortium name="The Broad Institute Genome Sequencing Center for Infectious Disease"/>
            <person name="Wu L."/>
            <person name="Ma J."/>
        </authorList>
    </citation>
    <scope>NUCLEOTIDE SEQUENCE [LARGE SCALE GENOMIC DNA]</scope>
    <source>
        <strain evidence="10">2902at01</strain>
    </source>
</reference>
<feature type="transmembrane region" description="Helical" evidence="7">
    <location>
        <begin position="12"/>
        <end position="36"/>
    </location>
</feature>
<organism evidence="9 10">
    <name type="scientific">Micromonospora zhanjiangensis</name>
    <dbReference type="NCBI Taxonomy" id="1522057"/>
    <lineage>
        <taxon>Bacteria</taxon>
        <taxon>Bacillati</taxon>
        <taxon>Actinomycetota</taxon>
        <taxon>Actinomycetes</taxon>
        <taxon>Micromonosporales</taxon>
        <taxon>Micromonosporaceae</taxon>
        <taxon>Micromonospora</taxon>
    </lineage>
</organism>
<gene>
    <name evidence="9" type="ORF">ACFOX0_31610</name>
</gene>
<feature type="transmembrane region" description="Helical" evidence="7">
    <location>
        <begin position="723"/>
        <end position="751"/>
    </location>
</feature>
<feature type="transmembrane region" description="Helical" evidence="7">
    <location>
        <begin position="342"/>
        <end position="361"/>
    </location>
</feature>
<sequence length="798" mass="79981">MLTWAGLRERWASLVGTFVALALAVALVSMSALLLLSATPRTPDRYAAAAVLVRSPAAAPDTDTFRESRPWSPEQAADLVTRLGALPGVAAAVPDRSFYVQAVRDGRPVGAPEPGVPQGHGWASLGLSPYRLVAGTAPERADQVVVDRGLGLRPGDRVTLLTAAGPTPYTVCGTTDGPGFHLSDAAAAGLAPGVRVIGLVLRPDARAGEVAAAARSVVGDAGTVLSGAARAETEPRSDARTRWIGLQVLTAVAALTGFVSIFVVAATFAFAVSGRRREVGLLRAVGATGRQVRRMLYAEAAVIAVGAGALGAPVGAVLATVLGDVLVDVGIEPAGFTVRLPLWPPAVAVAGGVLVGLLGAASTARRMSRTSPLAALRTAAVDERPLGRARWITGGLATAGGLGLAVAHVGGDLRDLATSSLYAAMALIVGLSLLAPVVVGPVVRAVCRPLRRLPGGGATVLLARGNVLANPRRTASTAAPVLLTVGFAVLVTGLVQTSAGAYAAGRGARSGAAAVLVPDGTPGLSDAAVAAVSGAALLPTVGYVGTRPVTAAGMDPHRPRGGIEVTEGGLAGPGGVAVAAGTAARLGWRTGTVATVTFADGRATELRVTALVADGTAPAELLLDRATVRAHDPSALTEAVLLTGGPAGPVPPELGARVTDVGAWAAARDAEDDRLVWIFTVLLIAVSAGYAAIAVANTLLMATAARRADLRVLRLSGATTAQVLRPVAVESALVVAIGTGLGLLVSLPALLGMRAGLAEQVGTAVPLVVPWPVPLSVVGVCLLLALLASVPPARLALR</sequence>
<feature type="transmembrane region" description="Helical" evidence="7">
    <location>
        <begin position="771"/>
        <end position="790"/>
    </location>
</feature>
<proteinExistence type="inferred from homology"/>
<keyword evidence="5 7" id="KW-0472">Membrane</keyword>
<feature type="transmembrane region" description="Helical" evidence="7">
    <location>
        <begin position="391"/>
        <end position="409"/>
    </location>
</feature>
<evidence type="ECO:0000313" key="10">
    <source>
        <dbReference type="Proteomes" id="UP001595868"/>
    </source>
</evidence>
<comment type="caution">
    <text evidence="9">The sequence shown here is derived from an EMBL/GenBank/DDBJ whole genome shotgun (WGS) entry which is preliminary data.</text>
</comment>
<evidence type="ECO:0000313" key="9">
    <source>
        <dbReference type="EMBL" id="MFC4110453.1"/>
    </source>
</evidence>
<dbReference type="PANTHER" id="PTHR30572:SF4">
    <property type="entry name" value="ABC TRANSPORTER PERMEASE YTRF"/>
    <property type="match status" value="1"/>
</dbReference>
<feature type="transmembrane region" description="Helical" evidence="7">
    <location>
        <begin position="295"/>
        <end position="322"/>
    </location>
</feature>
<evidence type="ECO:0000256" key="1">
    <source>
        <dbReference type="ARBA" id="ARBA00004651"/>
    </source>
</evidence>
<feature type="transmembrane region" description="Helical" evidence="7">
    <location>
        <begin position="243"/>
        <end position="274"/>
    </location>
</feature>
<dbReference type="InterPro" id="IPR003838">
    <property type="entry name" value="ABC3_permease_C"/>
</dbReference>
<dbReference type="PANTHER" id="PTHR30572">
    <property type="entry name" value="MEMBRANE COMPONENT OF TRANSPORTER-RELATED"/>
    <property type="match status" value="1"/>
</dbReference>
<feature type="domain" description="ABC3 transporter permease C-terminal" evidence="8">
    <location>
        <begin position="252"/>
        <end position="372"/>
    </location>
</feature>
<evidence type="ECO:0000256" key="2">
    <source>
        <dbReference type="ARBA" id="ARBA00022475"/>
    </source>
</evidence>
<dbReference type="EMBL" id="JBHSBN010000042">
    <property type="protein sequence ID" value="MFC4110453.1"/>
    <property type="molecule type" value="Genomic_DNA"/>
</dbReference>
<keyword evidence="3 7" id="KW-0812">Transmembrane</keyword>
<evidence type="ECO:0000256" key="5">
    <source>
        <dbReference type="ARBA" id="ARBA00023136"/>
    </source>
</evidence>
<feature type="domain" description="ABC3 transporter permease C-terminal" evidence="8">
    <location>
        <begin position="682"/>
        <end position="797"/>
    </location>
</feature>
<name>A0ABV8KWG0_9ACTN</name>
<feature type="transmembrane region" description="Helical" evidence="7">
    <location>
        <begin position="421"/>
        <end position="443"/>
    </location>
</feature>
<protein>
    <submittedName>
        <fullName evidence="9">ABC transporter permease</fullName>
    </submittedName>
</protein>
<feature type="transmembrane region" description="Helical" evidence="7">
    <location>
        <begin position="675"/>
        <end position="702"/>
    </location>
</feature>
<accession>A0ABV8KWG0</accession>
<comment type="subcellular location">
    <subcellularLocation>
        <location evidence="1">Cell membrane</location>
        <topology evidence="1">Multi-pass membrane protein</topology>
    </subcellularLocation>
</comment>
<dbReference type="Pfam" id="PF02687">
    <property type="entry name" value="FtsX"/>
    <property type="match status" value="2"/>
</dbReference>